<protein>
    <submittedName>
        <fullName evidence="2">Uncharacterized protein</fullName>
    </submittedName>
</protein>
<dbReference type="EMBL" id="MGHH01000008">
    <property type="protein sequence ID" value="OGM64614.1"/>
    <property type="molecule type" value="Genomic_DNA"/>
</dbReference>
<accession>A0A1F8BKM4</accession>
<dbReference type="Proteomes" id="UP000176725">
    <property type="component" value="Unassembled WGS sequence"/>
</dbReference>
<reference evidence="2 3" key="1">
    <citation type="journal article" date="2016" name="Nat. Commun.">
        <title>Thousands of microbial genomes shed light on interconnected biogeochemical processes in an aquifer system.</title>
        <authorList>
            <person name="Anantharaman K."/>
            <person name="Brown C.T."/>
            <person name="Hug L.A."/>
            <person name="Sharon I."/>
            <person name="Castelle C.J."/>
            <person name="Probst A.J."/>
            <person name="Thomas B.C."/>
            <person name="Singh A."/>
            <person name="Wilkins M.J."/>
            <person name="Karaoz U."/>
            <person name="Brodie E.L."/>
            <person name="Williams K.H."/>
            <person name="Hubbard S.S."/>
            <person name="Banfield J.F."/>
        </authorList>
    </citation>
    <scope>NUCLEOTIDE SEQUENCE [LARGE SCALE GENOMIC DNA]</scope>
</reference>
<name>A0A1F8BKM4_9BACT</name>
<evidence type="ECO:0000313" key="3">
    <source>
        <dbReference type="Proteomes" id="UP000176725"/>
    </source>
</evidence>
<organism evidence="2 3">
    <name type="scientific">Candidatus Woesebacteria bacterium RIFCSPLOWO2_01_FULL_39_25</name>
    <dbReference type="NCBI Taxonomy" id="1802521"/>
    <lineage>
        <taxon>Bacteria</taxon>
        <taxon>Candidatus Woeseibacteriota</taxon>
    </lineage>
</organism>
<gene>
    <name evidence="2" type="ORF">A2893_06330</name>
</gene>
<sequence length="165" mass="18113">MKNFVILLIVLLIGVTVVGGFYFLGKGTKKGSVVPLNEVTPTPNIQKGTIEGSLSFPSEQIPADMLVCAETLEESLVACTEKHIKDSKYTYREGFQLEVPIGEYYVYAMVPNFGNGYKAYYSEFVTCGLSVDCASHEPIIVEVKSGQTTDGVNPQDWYNQPTPTP</sequence>
<evidence type="ECO:0000313" key="2">
    <source>
        <dbReference type="EMBL" id="OGM64614.1"/>
    </source>
</evidence>
<proteinExistence type="predicted"/>
<comment type="caution">
    <text evidence="2">The sequence shown here is derived from an EMBL/GenBank/DDBJ whole genome shotgun (WGS) entry which is preliminary data.</text>
</comment>
<feature type="region of interest" description="Disordered" evidence="1">
    <location>
        <begin position="145"/>
        <end position="165"/>
    </location>
</feature>
<evidence type="ECO:0000256" key="1">
    <source>
        <dbReference type="SAM" id="MobiDB-lite"/>
    </source>
</evidence>
<dbReference type="AlphaFoldDB" id="A0A1F8BKM4"/>
<dbReference type="STRING" id="1802521.A2893_06330"/>